<accession>A0A2U8GY56</accession>
<evidence type="ECO:0008006" key="4">
    <source>
        <dbReference type="Google" id="ProtNLM"/>
    </source>
</evidence>
<evidence type="ECO:0000313" key="3">
    <source>
        <dbReference type="Proteomes" id="UP000244902"/>
    </source>
</evidence>
<organism evidence="2 3">
    <name type="scientific">Parazoarcus communis</name>
    <dbReference type="NCBI Taxonomy" id="41977"/>
    <lineage>
        <taxon>Bacteria</taxon>
        <taxon>Pseudomonadati</taxon>
        <taxon>Pseudomonadota</taxon>
        <taxon>Betaproteobacteria</taxon>
        <taxon>Rhodocyclales</taxon>
        <taxon>Zoogloeaceae</taxon>
        <taxon>Parazoarcus</taxon>
    </lineage>
</organism>
<dbReference type="EMBL" id="CP022188">
    <property type="protein sequence ID" value="AWI78592.1"/>
    <property type="molecule type" value="Genomic_DNA"/>
</dbReference>
<feature type="region of interest" description="Disordered" evidence="1">
    <location>
        <begin position="32"/>
        <end position="53"/>
    </location>
</feature>
<feature type="compositionally biased region" description="Low complexity" evidence="1">
    <location>
        <begin position="479"/>
        <end position="489"/>
    </location>
</feature>
<name>A0A2U8GY56_9RHOO</name>
<reference evidence="2 3" key="1">
    <citation type="submission" date="2017-06" db="EMBL/GenBank/DDBJ databases">
        <title>Azoarcus sp. TSNA42 complete genome sequence.</title>
        <authorList>
            <person name="Woo J.-H."/>
            <person name="Kim H.-S."/>
        </authorList>
    </citation>
    <scope>NUCLEOTIDE SEQUENCE [LARGE SCALE GENOMIC DNA]</scope>
    <source>
        <strain evidence="2 3">TSNA42</strain>
    </source>
</reference>
<protein>
    <recommendedName>
        <fullName evidence="4">Phage portal protein</fullName>
    </recommendedName>
</protein>
<feature type="region of interest" description="Disordered" evidence="1">
    <location>
        <begin position="447"/>
        <end position="495"/>
    </location>
</feature>
<evidence type="ECO:0000256" key="1">
    <source>
        <dbReference type="SAM" id="MobiDB-lite"/>
    </source>
</evidence>
<dbReference type="RefSeq" id="WP_108971552.1">
    <property type="nucleotide sequence ID" value="NZ_CP022188.1"/>
</dbReference>
<proteinExistence type="predicted"/>
<dbReference type="AlphaFoldDB" id="A0A2U8GY56"/>
<gene>
    <name evidence="2" type="ORF">CEW87_03980</name>
</gene>
<evidence type="ECO:0000313" key="2">
    <source>
        <dbReference type="EMBL" id="AWI78592.1"/>
    </source>
</evidence>
<dbReference type="Proteomes" id="UP000244902">
    <property type="component" value="Chromosome"/>
</dbReference>
<sequence>MSILNKLTFGLLGSESEDDLVRMVEATGATIDPDDEDGWRRLSGDSSRDLSPLSQERMRETALYLWDANLLANRIIELPLAYMLGEGVELRAGEDYQDTITRFWNDPINQMDVKLTKKVRELAIFGEQVWPTFVNEVDGHVRLGYLDPALIRTVVVDPDNPEQPIGIVTVKDRKGRALRYRVIVNGPESVFTERTQAIRQTFTDGDAFYFCVNDLSVSRRGRSDLRAPADWVDAYDQFLFGEIERYNFLRAFVWDVTLNGATPEEVKAKARTIKAPAPGAVRVHNEGETWRAESPDIKAGDTSEGARLFRNHVLGGSTIPEHWFGGGADVNRATGESMGEPTFKTFSMRQRFLKYMLECVGRYVIRQRIIAESSEPDWDDERLQVEAIFPEMTASDTTKYASALQQVVIACAAALGEGLITRETAVAMIASVAGRLGVEIDPAAELKAARKEADDSAGNDLFPPPDPDRVADPADDPAADGNADGAAEPVPALAQ</sequence>
<feature type="compositionally biased region" description="Basic and acidic residues" evidence="1">
    <location>
        <begin position="38"/>
        <end position="48"/>
    </location>
</feature>
<dbReference type="OrthoDB" id="142455at2"/>